<sequence>MTLTKSDSSMTQLPFPSTPDVQDQPEKGLSFQVWPSSRTLLRYLDHRQPQVWQGKRVIELGCGCGLVGLCFAACGAHVLLTDLPEPLDLIRSNIGLNQCTIDAAGGTAIAHELTWGVTQARQLPQQWQSPDVVVAADVVYRQELFQPLLSALVMLGGKDTVLLLAHVRRWKSDKRFFKALSKGFSVSDITSIIDKDADLLSSHTKGALRLFELRRHKTL</sequence>
<protein>
    <submittedName>
        <fullName evidence="3">G1040 protein</fullName>
    </submittedName>
</protein>
<dbReference type="PANTHER" id="PTHR14614">
    <property type="entry name" value="HEPATOCELLULAR CARCINOMA-ASSOCIATED ANTIGEN"/>
    <property type="match status" value="1"/>
</dbReference>
<evidence type="ECO:0000256" key="1">
    <source>
        <dbReference type="SAM" id="MobiDB-lite"/>
    </source>
</evidence>
<dbReference type="Gene3D" id="3.40.50.150">
    <property type="entry name" value="Vaccinia Virus protein VP39"/>
    <property type="match status" value="1"/>
</dbReference>
<proteinExistence type="predicted"/>
<dbReference type="SUPFAM" id="SSF53335">
    <property type="entry name" value="S-adenosyl-L-methionine-dependent methyltransferases"/>
    <property type="match status" value="1"/>
</dbReference>
<keyword evidence="2" id="KW-0812">Transmembrane</keyword>
<dbReference type="InterPro" id="IPR019410">
    <property type="entry name" value="Methyltransf_16"/>
</dbReference>
<dbReference type="EMBL" id="CAXHTA020000002">
    <property type="protein sequence ID" value="CAL5219246.1"/>
    <property type="molecule type" value="Genomic_DNA"/>
</dbReference>
<dbReference type="InterPro" id="IPR029063">
    <property type="entry name" value="SAM-dependent_MTases_sf"/>
</dbReference>
<dbReference type="Pfam" id="PF10294">
    <property type="entry name" value="Methyltransf_16"/>
    <property type="match status" value="1"/>
</dbReference>
<dbReference type="Proteomes" id="UP001497392">
    <property type="component" value="Unassembled WGS sequence"/>
</dbReference>
<keyword evidence="2" id="KW-0472">Membrane</keyword>
<evidence type="ECO:0000313" key="3">
    <source>
        <dbReference type="EMBL" id="CAL5219246.1"/>
    </source>
</evidence>
<keyword evidence="4" id="KW-1185">Reference proteome</keyword>
<dbReference type="PANTHER" id="PTHR14614:SF132">
    <property type="entry name" value="PROTEIN-LYSINE METHYLTRANSFERASE C42C1.13"/>
    <property type="match status" value="1"/>
</dbReference>
<evidence type="ECO:0000313" key="4">
    <source>
        <dbReference type="Proteomes" id="UP001497392"/>
    </source>
</evidence>
<evidence type="ECO:0000256" key="2">
    <source>
        <dbReference type="SAM" id="Phobius"/>
    </source>
</evidence>
<gene>
    <name evidence="3" type="primary">g1040</name>
    <name evidence="3" type="ORF">VP750_LOCUS905</name>
</gene>
<feature type="region of interest" description="Disordered" evidence="1">
    <location>
        <begin position="1"/>
        <end position="27"/>
    </location>
</feature>
<name>A0ABP1FK23_9CHLO</name>
<reference evidence="3 4" key="1">
    <citation type="submission" date="2024-06" db="EMBL/GenBank/DDBJ databases">
        <authorList>
            <person name="Kraege A."/>
            <person name="Thomma B."/>
        </authorList>
    </citation>
    <scope>NUCLEOTIDE SEQUENCE [LARGE SCALE GENOMIC DNA]</scope>
</reference>
<feature type="transmembrane region" description="Helical" evidence="2">
    <location>
        <begin position="57"/>
        <end position="80"/>
    </location>
</feature>
<comment type="caution">
    <text evidence="3">The sequence shown here is derived from an EMBL/GenBank/DDBJ whole genome shotgun (WGS) entry which is preliminary data.</text>
</comment>
<feature type="compositionally biased region" description="Polar residues" evidence="1">
    <location>
        <begin position="1"/>
        <end position="21"/>
    </location>
</feature>
<keyword evidence="2" id="KW-1133">Transmembrane helix</keyword>
<organism evidence="3 4">
    <name type="scientific">Coccomyxa viridis</name>
    <dbReference type="NCBI Taxonomy" id="1274662"/>
    <lineage>
        <taxon>Eukaryota</taxon>
        <taxon>Viridiplantae</taxon>
        <taxon>Chlorophyta</taxon>
        <taxon>core chlorophytes</taxon>
        <taxon>Trebouxiophyceae</taxon>
        <taxon>Trebouxiophyceae incertae sedis</taxon>
        <taxon>Coccomyxaceae</taxon>
        <taxon>Coccomyxa</taxon>
    </lineage>
</organism>
<accession>A0ABP1FK23</accession>